<name>A0A1L9X981_ASPA1</name>
<dbReference type="VEuPathDB" id="FungiDB:ASPACDRAFT_38476"/>
<dbReference type="AlphaFoldDB" id="A0A1L9X981"/>
<evidence type="ECO:0000313" key="2">
    <source>
        <dbReference type="Proteomes" id="UP000184546"/>
    </source>
</evidence>
<protein>
    <submittedName>
        <fullName evidence="1">Uncharacterized protein</fullName>
    </submittedName>
</protein>
<accession>A0A1L9X981</accession>
<keyword evidence="2" id="KW-1185">Reference proteome</keyword>
<dbReference type="GeneID" id="30974264"/>
<dbReference type="RefSeq" id="XP_020061253.1">
    <property type="nucleotide sequence ID" value="XM_020200450.1"/>
</dbReference>
<evidence type="ECO:0000313" key="1">
    <source>
        <dbReference type="EMBL" id="OJK04914.1"/>
    </source>
</evidence>
<dbReference type="EMBL" id="KV878970">
    <property type="protein sequence ID" value="OJK04914.1"/>
    <property type="molecule type" value="Genomic_DNA"/>
</dbReference>
<sequence length="179" mass="19630">MLRKVFALRSCQNSQRHLMYVAYNGCRLFASLIQLRLLRRKFLSTGGNLSSLVAGEIVFSSRVWRTFWLFIVRQGLGAGFLPSEGGIPRVTTRGDFAAKLGMLPQEWPQDHSLAGIVVFDGAASQHFPWTSNSLAAKSVAVNETASSDANFILTMTEKKTVNGDRTAGVATFSAQLDLD</sequence>
<proteinExistence type="predicted"/>
<dbReference type="Proteomes" id="UP000184546">
    <property type="component" value="Unassembled WGS sequence"/>
</dbReference>
<organism evidence="1 2">
    <name type="scientific">Aspergillus aculeatus (strain ATCC 16872 / CBS 172.66 / WB 5094)</name>
    <dbReference type="NCBI Taxonomy" id="690307"/>
    <lineage>
        <taxon>Eukaryota</taxon>
        <taxon>Fungi</taxon>
        <taxon>Dikarya</taxon>
        <taxon>Ascomycota</taxon>
        <taxon>Pezizomycotina</taxon>
        <taxon>Eurotiomycetes</taxon>
        <taxon>Eurotiomycetidae</taxon>
        <taxon>Eurotiales</taxon>
        <taxon>Aspergillaceae</taxon>
        <taxon>Aspergillus</taxon>
        <taxon>Aspergillus subgen. Circumdati</taxon>
    </lineage>
</organism>
<reference evidence="2" key="1">
    <citation type="journal article" date="2017" name="Genome Biol.">
        <title>Comparative genomics reveals high biological diversity and specific adaptations in the industrially and medically important fungal genus Aspergillus.</title>
        <authorList>
            <person name="de Vries R.P."/>
            <person name="Riley R."/>
            <person name="Wiebenga A."/>
            <person name="Aguilar-Osorio G."/>
            <person name="Amillis S."/>
            <person name="Uchima C.A."/>
            <person name="Anderluh G."/>
            <person name="Asadollahi M."/>
            <person name="Askin M."/>
            <person name="Barry K."/>
            <person name="Battaglia E."/>
            <person name="Bayram O."/>
            <person name="Benocci T."/>
            <person name="Braus-Stromeyer S.A."/>
            <person name="Caldana C."/>
            <person name="Canovas D."/>
            <person name="Cerqueira G.C."/>
            <person name="Chen F."/>
            <person name="Chen W."/>
            <person name="Choi C."/>
            <person name="Clum A."/>
            <person name="Dos Santos R.A."/>
            <person name="Damasio A.R."/>
            <person name="Diallinas G."/>
            <person name="Emri T."/>
            <person name="Fekete E."/>
            <person name="Flipphi M."/>
            <person name="Freyberg S."/>
            <person name="Gallo A."/>
            <person name="Gournas C."/>
            <person name="Habgood R."/>
            <person name="Hainaut M."/>
            <person name="Harispe M.L."/>
            <person name="Henrissat B."/>
            <person name="Hilden K.S."/>
            <person name="Hope R."/>
            <person name="Hossain A."/>
            <person name="Karabika E."/>
            <person name="Karaffa L."/>
            <person name="Karanyi Z."/>
            <person name="Krasevec N."/>
            <person name="Kuo A."/>
            <person name="Kusch H."/>
            <person name="LaButti K."/>
            <person name="Lagendijk E.L."/>
            <person name="Lapidus A."/>
            <person name="Levasseur A."/>
            <person name="Lindquist E."/>
            <person name="Lipzen A."/>
            <person name="Logrieco A.F."/>
            <person name="MacCabe A."/>
            <person name="Maekelae M.R."/>
            <person name="Malavazi I."/>
            <person name="Melin P."/>
            <person name="Meyer V."/>
            <person name="Mielnichuk N."/>
            <person name="Miskei M."/>
            <person name="Molnar A.P."/>
            <person name="Mule G."/>
            <person name="Ngan C.Y."/>
            <person name="Orejas M."/>
            <person name="Orosz E."/>
            <person name="Ouedraogo J.P."/>
            <person name="Overkamp K.M."/>
            <person name="Park H.-S."/>
            <person name="Perrone G."/>
            <person name="Piumi F."/>
            <person name="Punt P.J."/>
            <person name="Ram A.F."/>
            <person name="Ramon A."/>
            <person name="Rauscher S."/>
            <person name="Record E."/>
            <person name="Riano-Pachon D.M."/>
            <person name="Robert V."/>
            <person name="Roehrig J."/>
            <person name="Ruller R."/>
            <person name="Salamov A."/>
            <person name="Salih N.S."/>
            <person name="Samson R.A."/>
            <person name="Sandor E."/>
            <person name="Sanguinetti M."/>
            <person name="Schuetze T."/>
            <person name="Sepcic K."/>
            <person name="Shelest E."/>
            <person name="Sherlock G."/>
            <person name="Sophianopoulou V."/>
            <person name="Squina F.M."/>
            <person name="Sun H."/>
            <person name="Susca A."/>
            <person name="Todd R.B."/>
            <person name="Tsang A."/>
            <person name="Unkles S.E."/>
            <person name="van de Wiele N."/>
            <person name="van Rossen-Uffink D."/>
            <person name="Oliveira J.V."/>
            <person name="Vesth T.C."/>
            <person name="Visser J."/>
            <person name="Yu J.-H."/>
            <person name="Zhou M."/>
            <person name="Andersen M.R."/>
            <person name="Archer D.B."/>
            <person name="Baker S.E."/>
            <person name="Benoit I."/>
            <person name="Brakhage A.A."/>
            <person name="Braus G.H."/>
            <person name="Fischer R."/>
            <person name="Frisvad J.C."/>
            <person name="Goldman G.H."/>
            <person name="Houbraken J."/>
            <person name="Oakley B."/>
            <person name="Pocsi I."/>
            <person name="Scazzocchio C."/>
            <person name="Seiboth B."/>
            <person name="vanKuyk P.A."/>
            <person name="Wortman J."/>
            <person name="Dyer P.S."/>
            <person name="Grigoriev I.V."/>
        </authorList>
    </citation>
    <scope>NUCLEOTIDE SEQUENCE [LARGE SCALE GENOMIC DNA]</scope>
    <source>
        <strain evidence="2">ATCC 16872 / CBS 172.66 / WB 5094</strain>
    </source>
</reference>
<gene>
    <name evidence="1" type="ORF">ASPACDRAFT_38476</name>
</gene>